<feature type="compositionally biased region" description="Acidic residues" evidence="1">
    <location>
        <begin position="139"/>
        <end position="152"/>
    </location>
</feature>
<feature type="compositionally biased region" description="Acidic residues" evidence="1">
    <location>
        <begin position="161"/>
        <end position="171"/>
    </location>
</feature>
<dbReference type="PROSITE" id="PS51257">
    <property type="entry name" value="PROKAR_LIPOPROTEIN"/>
    <property type="match status" value="1"/>
</dbReference>
<evidence type="ECO:0000256" key="1">
    <source>
        <dbReference type="SAM" id="MobiDB-lite"/>
    </source>
</evidence>
<name>A0A3N6N1H5_NATCH</name>
<evidence type="ECO:0000313" key="2">
    <source>
        <dbReference type="EMBL" id="RQH02672.1"/>
    </source>
</evidence>
<sequence length="171" mass="18118">MRQSVDRRTFSIGIATLAGVSLAGCLDEGESDADPADDGGEPADDPTDDTDDADDDSADDLEEPEDEPEDEPEAETNLTAYLENEDGDPVSDGVTVEFRGDGVTYIVEGDIQDGVAEPAEGIEPGEYVVVAEGDEFETVEEEASVDEGDQEEVTLVLEGAPGDEPEEEDDE</sequence>
<gene>
    <name evidence="2" type="ORF">EA472_05080</name>
</gene>
<proteinExistence type="predicted"/>
<protein>
    <submittedName>
        <fullName evidence="2">S-layer protein</fullName>
    </submittedName>
</protein>
<dbReference type="AlphaFoldDB" id="A0A3N6N1H5"/>
<feature type="region of interest" description="Disordered" evidence="1">
    <location>
        <begin position="26"/>
        <end position="93"/>
    </location>
</feature>
<evidence type="ECO:0000313" key="3">
    <source>
        <dbReference type="Proteomes" id="UP000281431"/>
    </source>
</evidence>
<comment type="caution">
    <text evidence="2">The sequence shown here is derived from an EMBL/GenBank/DDBJ whole genome shotgun (WGS) entry which is preliminary data.</text>
</comment>
<keyword evidence="3" id="KW-1185">Reference proteome</keyword>
<dbReference type="Proteomes" id="UP000281431">
    <property type="component" value="Unassembled WGS sequence"/>
</dbReference>
<reference evidence="2 3" key="1">
    <citation type="submission" date="2018-10" db="EMBL/GenBank/DDBJ databases">
        <title>Natrarchaeobius chitinivorans gen. nov., sp. nov., and Natrarchaeobius haloalkaliphilus sp. nov., alkaliphilic, chitin-utilizing haloarchaea from hypersaline alkaline lakes.</title>
        <authorList>
            <person name="Sorokin D.Y."/>
            <person name="Elcheninov A.G."/>
            <person name="Kostrikina N.A."/>
            <person name="Bale N.J."/>
            <person name="Sinninghe Damste J.S."/>
            <person name="Khijniak T.V."/>
            <person name="Kublanov I.V."/>
            <person name="Toshchakov S.V."/>
        </authorList>
    </citation>
    <scope>NUCLEOTIDE SEQUENCE [LARGE SCALE GENOMIC DNA]</scope>
    <source>
        <strain evidence="2 3">AArcht7</strain>
    </source>
</reference>
<dbReference type="EMBL" id="REFZ01000002">
    <property type="protein sequence ID" value="RQH02672.1"/>
    <property type="molecule type" value="Genomic_DNA"/>
</dbReference>
<organism evidence="2 3">
    <name type="scientific">Natrarchaeobius chitinivorans</name>
    <dbReference type="NCBI Taxonomy" id="1679083"/>
    <lineage>
        <taxon>Archaea</taxon>
        <taxon>Methanobacteriati</taxon>
        <taxon>Methanobacteriota</taxon>
        <taxon>Stenosarchaea group</taxon>
        <taxon>Halobacteria</taxon>
        <taxon>Halobacteriales</taxon>
        <taxon>Natrialbaceae</taxon>
        <taxon>Natrarchaeobius</taxon>
    </lineage>
</organism>
<accession>A0A3N6N1H5</accession>
<feature type="region of interest" description="Disordered" evidence="1">
    <location>
        <begin position="139"/>
        <end position="171"/>
    </location>
</feature>
<feature type="compositionally biased region" description="Acidic residues" evidence="1">
    <location>
        <begin position="27"/>
        <end position="74"/>
    </location>
</feature>